<dbReference type="InParanoid" id="D8RVB6"/>
<organism evidence="2">
    <name type="scientific">Selaginella moellendorffii</name>
    <name type="common">Spikemoss</name>
    <dbReference type="NCBI Taxonomy" id="88036"/>
    <lineage>
        <taxon>Eukaryota</taxon>
        <taxon>Viridiplantae</taxon>
        <taxon>Streptophyta</taxon>
        <taxon>Embryophyta</taxon>
        <taxon>Tracheophyta</taxon>
        <taxon>Lycopodiopsida</taxon>
        <taxon>Selaginellales</taxon>
        <taxon>Selaginellaceae</taxon>
        <taxon>Selaginella</taxon>
    </lineage>
</organism>
<gene>
    <name evidence="1" type="ORF">SELMODRAFT_415192</name>
</gene>
<accession>D8RVB6</accession>
<dbReference type="HOGENOM" id="CLU_1889358_0_0_1"/>
<evidence type="ECO:0000313" key="1">
    <source>
        <dbReference type="EMBL" id="EFJ23747.1"/>
    </source>
</evidence>
<dbReference type="Gramene" id="EFJ23747">
    <property type="protein sequence ID" value="EFJ23747"/>
    <property type="gene ID" value="SELMODRAFT_415192"/>
</dbReference>
<dbReference type="AlphaFoldDB" id="D8RVB6"/>
<sequence length="135" mass="15377">MLWLEERERRRVSLALPVLEVESGQGLNTVILAFEIGERHEEPGWRKLGGVLGLMPQILEVVLFTRQGTRKCNDPDFELLSGFRMGILANTPKRPYTACYFHRDPVGETETCLKYPDKSDSLLREVKATLMVEDG</sequence>
<dbReference type="EMBL" id="GL377591">
    <property type="protein sequence ID" value="EFJ23747.1"/>
    <property type="molecule type" value="Genomic_DNA"/>
</dbReference>
<protein>
    <submittedName>
        <fullName evidence="1">Uncharacterized protein</fullName>
    </submittedName>
</protein>
<dbReference type="KEGG" id="smo:SELMODRAFT_415192"/>
<name>D8RVB6_SELML</name>
<keyword evidence="2" id="KW-1185">Reference proteome</keyword>
<proteinExistence type="predicted"/>
<evidence type="ECO:0000313" key="2">
    <source>
        <dbReference type="Proteomes" id="UP000001514"/>
    </source>
</evidence>
<reference evidence="1 2" key="1">
    <citation type="journal article" date="2011" name="Science">
        <title>The Selaginella genome identifies genetic changes associated with the evolution of vascular plants.</title>
        <authorList>
            <person name="Banks J.A."/>
            <person name="Nishiyama T."/>
            <person name="Hasebe M."/>
            <person name="Bowman J.L."/>
            <person name="Gribskov M."/>
            <person name="dePamphilis C."/>
            <person name="Albert V.A."/>
            <person name="Aono N."/>
            <person name="Aoyama T."/>
            <person name="Ambrose B.A."/>
            <person name="Ashton N.W."/>
            <person name="Axtell M.J."/>
            <person name="Barker E."/>
            <person name="Barker M.S."/>
            <person name="Bennetzen J.L."/>
            <person name="Bonawitz N.D."/>
            <person name="Chapple C."/>
            <person name="Cheng C."/>
            <person name="Correa L.G."/>
            <person name="Dacre M."/>
            <person name="DeBarry J."/>
            <person name="Dreyer I."/>
            <person name="Elias M."/>
            <person name="Engstrom E.M."/>
            <person name="Estelle M."/>
            <person name="Feng L."/>
            <person name="Finet C."/>
            <person name="Floyd S.K."/>
            <person name="Frommer W.B."/>
            <person name="Fujita T."/>
            <person name="Gramzow L."/>
            <person name="Gutensohn M."/>
            <person name="Harholt J."/>
            <person name="Hattori M."/>
            <person name="Heyl A."/>
            <person name="Hirai T."/>
            <person name="Hiwatashi Y."/>
            <person name="Ishikawa M."/>
            <person name="Iwata M."/>
            <person name="Karol K.G."/>
            <person name="Koehler B."/>
            <person name="Kolukisaoglu U."/>
            <person name="Kubo M."/>
            <person name="Kurata T."/>
            <person name="Lalonde S."/>
            <person name="Li K."/>
            <person name="Li Y."/>
            <person name="Litt A."/>
            <person name="Lyons E."/>
            <person name="Manning G."/>
            <person name="Maruyama T."/>
            <person name="Michael T.P."/>
            <person name="Mikami K."/>
            <person name="Miyazaki S."/>
            <person name="Morinaga S."/>
            <person name="Murata T."/>
            <person name="Mueller-Roeber B."/>
            <person name="Nelson D.R."/>
            <person name="Obara M."/>
            <person name="Oguri Y."/>
            <person name="Olmstead R.G."/>
            <person name="Onodera N."/>
            <person name="Petersen B.L."/>
            <person name="Pils B."/>
            <person name="Prigge M."/>
            <person name="Rensing S.A."/>
            <person name="Riano-Pachon D.M."/>
            <person name="Roberts A.W."/>
            <person name="Sato Y."/>
            <person name="Scheller H.V."/>
            <person name="Schulz B."/>
            <person name="Schulz C."/>
            <person name="Shakirov E.V."/>
            <person name="Shibagaki N."/>
            <person name="Shinohara N."/>
            <person name="Shippen D.E."/>
            <person name="Soerensen I."/>
            <person name="Sotooka R."/>
            <person name="Sugimoto N."/>
            <person name="Sugita M."/>
            <person name="Sumikawa N."/>
            <person name="Tanurdzic M."/>
            <person name="Theissen G."/>
            <person name="Ulvskov P."/>
            <person name="Wakazuki S."/>
            <person name="Weng J.K."/>
            <person name="Willats W.W."/>
            <person name="Wipf D."/>
            <person name="Wolf P.G."/>
            <person name="Yang L."/>
            <person name="Zimmer A.D."/>
            <person name="Zhu Q."/>
            <person name="Mitros T."/>
            <person name="Hellsten U."/>
            <person name="Loque D."/>
            <person name="Otillar R."/>
            <person name="Salamov A."/>
            <person name="Schmutz J."/>
            <person name="Shapiro H."/>
            <person name="Lindquist E."/>
            <person name="Lucas S."/>
            <person name="Rokhsar D."/>
            <person name="Grigoriev I.V."/>
        </authorList>
    </citation>
    <scope>NUCLEOTIDE SEQUENCE [LARGE SCALE GENOMIC DNA]</scope>
</reference>
<dbReference type="Proteomes" id="UP000001514">
    <property type="component" value="Unassembled WGS sequence"/>
</dbReference>